<organism evidence="11 12">
    <name type="scientific">Cuscuta campestris</name>
    <dbReference type="NCBI Taxonomy" id="132261"/>
    <lineage>
        <taxon>Eukaryota</taxon>
        <taxon>Viridiplantae</taxon>
        <taxon>Streptophyta</taxon>
        <taxon>Embryophyta</taxon>
        <taxon>Tracheophyta</taxon>
        <taxon>Spermatophyta</taxon>
        <taxon>Magnoliopsida</taxon>
        <taxon>eudicotyledons</taxon>
        <taxon>Gunneridae</taxon>
        <taxon>Pentapetalae</taxon>
        <taxon>asterids</taxon>
        <taxon>lamiids</taxon>
        <taxon>Solanales</taxon>
        <taxon>Convolvulaceae</taxon>
        <taxon>Cuscuteae</taxon>
        <taxon>Cuscuta</taxon>
        <taxon>Cuscuta subgen. Grammica</taxon>
        <taxon>Cuscuta sect. Cleistogrammica</taxon>
    </lineage>
</organism>
<keyword evidence="7" id="KW-0949">S-adenosyl-L-methionine</keyword>
<keyword evidence="3" id="KW-0690">Ribosome biogenesis</keyword>
<keyword evidence="10" id="KW-0539">Nucleus</keyword>
<evidence type="ECO:0000256" key="10">
    <source>
        <dbReference type="ARBA" id="ARBA00023242"/>
    </source>
</evidence>
<keyword evidence="9" id="KW-0694">RNA-binding</keyword>
<comment type="subcellular location">
    <subcellularLocation>
        <location evidence="1">Nucleus</location>
        <location evidence="1">Nucleolus</location>
    </subcellularLocation>
</comment>
<reference evidence="11 12" key="1">
    <citation type="submission" date="2018-04" db="EMBL/GenBank/DDBJ databases">
        <authorList>
            <person name="Vogel A."/>
        </authorList>
    </citation>
    <scope>NUCLEOTIDE SEQUENCE [LARGE SCALE GENOMIC DNA]</scope>
</reference>
<keyword evidence="5" id="KW-0489">Methyltransferase</keyword>
<dbReference type="PANTHER" id="PTHR12636">
    <property type="entry name" value="NEP1/MRA1"/>
    <property type="match status" value="1"/>
</dbReference>
<evidence type="ECO:0000256" key="8">
    <source>
        <dbReference type="ARBA" id="ARBA00022730"/>
    </source>
</evidence>
<dbReference type="OrthoDB" id="269804at2759"/>
<comment type="similarity">
    <text evidence="2">Belongs to the class IV-like SAM-binding methyltransferase superfamily. RNA methyltransferase NEP1 family.</text>
</comment>
<dbReference type="InterPro" id="IPR029026">
    <property type="entry name" value="tRNA_m1G_MTases_N"/>
</dbReference>
<keyword evidence="6" id="KW-0808">Transferase</keyword>
<keyword evidence="8" id="KW-0699">rRNA-binding</keyword>
<proteinExistence type="inferred from homology"/>
<name>A0A484KUU1_9ASTE</name>
<evidence type="ECO:0000313" key="11">
    <source>
        <dbReference type="EMBL" id="VFQ67674.1"/>
    </source>
</evidence>
<dbReference type="Proteomes" id="UP000595140">
    <property type="component" value="Unassembled WGS sequence"/>
</dbReference>
<accession>A0A484KUU1</accession>
<dbReference type="EMBL" id="OOIL02000635">
    <property type="protein sequence ID" value="VFQ67674.1"/>
    <property type="molecule type" value="Genomic_DNA"/>
</dbReference>
<evidence type="ECO:0000256" key="7">
    <source>
        <dbReference type="ARBA" id="ARBA00022691"/>
    </source>
</evidence>
<evidence type="ECO:0000256" key="2">
    <source>
        <dbReference type="ARBA" id="ARBA00008115"/>
    </source>
</evidence>
<evidence type="ECO:0000256" key="1">
    <source>
        <dbReference type="ARBA" id="ARBA00004604"/>
    </source>
</evidence>
<evidence type="ECO:0000256" key="5">
    <source>
        <dbReference type="ARBA" id="ARBA00022603"/>
    </source>
</evidence>
<protein>
    <submittedName>
        <fullName evidence="11">Uncharacterized protein</fullName>
    </submittedName>
</protein>
<dbReference type="Gene3D" id="3.40.1280.10">
    <property type="match status" value="1"/>
</dbReference>
<dbReference type="InterPro" id="IPR029028">
    <property type="entry name" value="Alpha/beta_knot_MTases"/>
</dbReference>
<dbReference type="GO" id="GO:0032040">
    <property type="term" value="C:small-subunit processome"/>
    <property type="evidence" value="ECO:0007669"/>
    <property type="project" value="TreeGrafter"/>
</dbReference>
<evidence type="ECO:0000313" key="12">
    <source>
        <dbReference type="Proteomes" id="UP000595140"/>
    </source>
</evidence>
<dbReference type="AlphaFoldDB" id="A0A484KUU1"/>
<dbReference type="SUPFAM" id="SSF75217">
    <property type="entry name" value="alpha/beta knot"/>
    <property type="match status" value="1"/>
</dbReference>
<dbReference type="GO" id="GO:0070475">
    <property type="term" value="P:rRNA base methylation"/>
    <property type="evidence" value="ECO:0007669"/>
    <property type="project" value="InterPro"/>
</dbReference>
<dbReference type="GO" id="GO:0070037">
    <property type="term" value="F:rRNA (pseudouridine) methyltransferase activity"/>
    <property type="evidence" value="ECO:0007669"/>
    <property type="project" value="InterPro"/>
</dbReference>
<dbReference type="CDD" id="cd18088">
    <property type="entry name" value="Nep1-like"/>
    <property type="match status" value="1"/>
</dbReference>
<evidence type="ECO:0000256" key="9">
    <source>
        <dbReference type="ARBA" id="ARBA00022884"/>
    </source>
</evidence>
<keyword evidence="12" id="KW-1185">Reference proteome</keyword>
<dbReference type="Pfam" id="PF03587">
    <property type="entry name" value="EMG1"/>
    <property type="match status" value="1"/>
</dbReference>
<evidence type="ECO:0000256" key="6">
    <source>
        <dbReference type="ARBA" id="ARBA00022679"/>
    </source>
</evidence>
<dbReference type="GO" id="GO:0019843">
    <property type="term" value="F:rRNA binding"/>
    <property type="evidence" value="ECO:0007669"/>
    <property type="project" value="UniProtKB-KW"/>
</dbReference>
<gene>
    <name evidence="11" type="ORF">CCAM_LOCUS9450</name>
</gene>
<sequence>MAGLKSRIQKRKRKSTSLQSCSTKKRAEWINDGKESLNNKVLNSIGVCGGQVRPDELKQGDEESDLVGILMPIRGPSNHQGSVTFVLEEASLTLAYIGKRYQILSSDEHADYLRKKKLNPYDYRPDIVHEALLQIMDSRLRMAGRLSAVYIKTDGGALIKVEPFAQIPRTLASFCNMMAQLLQKLSIKAKGKGIKLLRLVDNPVTKHLPFNSYKIGLSFSSEKAVQLRDYIKGIRSNSDMVFVVGAMAHGKIKCDYIEDLVSVSPHHLSSGICLRCINIALERMWSIL</sequence>
<dbReference type="FunFam" id="3.40.1280.10:FF:000003">
    <property type="entry name" value="Ribosomal RNA small subunit methyltransferase"/>
    <property type="match status" value="1"/>
</dbReference>
<evidence type="ECO:0000256" key="3">
    <source>
        <dbReference type="ARBA" id="ARBA00022517"/>
    </source>
</evidence>
<dbReference type="PANTHER" id="PTHR12636:SF12">
    <property type="entry name" value="RIBOSOMAL RNA SMALL SUBUNIT METHYLTRANSFERASE NEP1-LIKE"/>
    <property type="match status" value="1"/>
</dbReference>
<dbReference type="InterPro" id="IPR005304">
    <property type="entry name" value="Rbsml_bgen_MeTrfase_EMG1/NEP1"/>
</dbReference>
<evidence type="ECO:0000256" key="4">
    <source>
        <dbReference type="ARBA" id="ARBA00022552"/>
    </source>
</evidence>
<keyword evidence="4" id="KW-0698">rRNA processing</keyword>